<evidence type="ECO:0000313" key="6">
    <source>
        <dbReference type="Proteomes" id="UP000294847"/>
    </source>
</evidence>
<evidence type="ECO:0000256" key="3">
    <source>
        <dbReference type="SAM" id="SignalP"/>
    </source>
</evidence>
<reference evidence="5 6" key="1">
    <citation type="journal article" date="2019" name="Mol. Biol. Evol.">
        <title>Blast fungal genomes show frequent chromosomal changes, gene gains and losses, and effector gene turnover.</title>
        <authorList>
            <person name="Gomez Luciano L.B."/>
            <person name="Jason Tsai I."/>
            <person name="Chuma I."/>
            <person name="Tosa Y."/>
            <person name="Chen Y.H."/>
            <person name="Li J.Y."/>
            <person name="Li M.Y."/>
            <person name="Jade Lu M.Y."/>
            <person name="Nakayashiki H."/>
            <person name="Li W.H."/>
        </authorList>
    </citation>
    <scope>NUCLEOTIDE SEQUENCE [LARGE SCALE GENOMIC DNA]</scope>
    <source>
        <strain evidence="5">MZ5-1-6</strain>
    </source>
</reference>
<protein>
    <recommendedName>
        <fullName evidence="4">C2H2-type domain-containing protein</fullName>
    </recommendedName>
</protein>
<dbReference type="Proteomes" id="UP000294847">
    <property type="component" value="Chromosome 7"/>
</dbReference>
<evidence type="ECO:0000259" key="4">
    <source>
        <dbReference type="PROSITE" id="PS50157"/>
    </source>
</evidence>
<gene>
    <name evidence="5" type="ORF">PoMZ_12368</name>
</gene>
<feature type="signal peptide" evidence="3">
    <location>
        <begin position="1"/>
        <end position="18"/>
    </location>
</feature>
<proteinExistence type="predicted"/>
<feature type="region of interest" description="Disordered" evidence="2">
    <location>
        <begin position="88"/>
        <end position="110"/>
    </location>
</feature>
<dbReference type="InterPro" id="IPR013087">
    <property type="entry name" value="Znf_C2H2_type"/>
</dbReference>
<feature type="chain" id="PRO_5020644391" description="C2H2-type domain-containing protein" evidence="3">
    <location>
        <begin position="19"/>
        <end position="110"/>
    </location>
</feature>
<dbReference type="AlphaFoldDB" id="A0A4P7NSU1"/>
<evidence type="ECO:0000256" key="2">
    <source>
        <dbReference type="SAM" id="MobiDB-lite"/>
    </source>
</evidence>
<keyword evidence="3" id="KW-0732">Signal</keyword>
<sequence>MHLKASSILALLVIGANAYPASANSAAALVPEPQQPEAPAVAGSTVGAQVDIHHPRLEARYGRDEPQIMCGYCGKRFWNKPDLEKHIKLKPSKGGHKGQPYKEHSWNRPT</sequence>
<evidence type="ECO:0000256" key="1">
    <source>
        <dbReference type="PROSITE-ProRule" id="PRU00042"/>
    </source>
</evidence>
<organism evidence="5 6">
    <name type="scientific">Pyricularia oryzae</name>
    <name type="common">Rice blast fungus</name>
    <name type="synonym">Magnaporthe oryzae</name>
    <dbReference type="NCBI Taxonomy" id="318829"/>
    <lineage>
        <taxon>Eukaryota</taxon>
        <taxon>Fungi</taxon>
        <taxon>Dikarya</taxon>
        <taxon>Ascomycota</taxon>
        <taxon>Pezizomycotina</taxon>
        <taxon>Sordariomycetes</taxon>
        <taxon>Sordariomycetidae</taxon>
        <taxon>Magnaporthales</taxon>
        <taxon>Pyriculariaceae</taxon>
        <taxon>Pyricularia</taxon>
    </lineage>
</organism>
<dbReference type="PROSITE" id="PS50157">
    <property type="entry name" value="ZINC_FINGER_C2H2_2"/>
    <property type="match status" value="1"/>
</dbReference>
<dbReference type="EMBL" id="CP034210">
    <property type="protein sequence ID" value="QBZ65409.1"/>
    <property type="molecule type" value="Genomic_DNA"/>
</dbReference>
<dbReference type="GO" id="GO:0008270">
    <property type="term" value="F:zinc ion binding"/>
    <property type="evidence" value="ECO:0007669"/>
    <property type="project" value="UniProtKB-KW"/>
</dbReference>
<name>A0A4P7NSU1_PYROR</name>
<keyword evidence="1" id="KW-0479">Metal-binding</keyword>
<accession>A0A4P7NSU1</accession>
<keyword evidence="1" id="KW-0862">Zinc</keyword>
<keyword evidence="1" id="KW-0863">Zinc-finger</keyword>
<evidence type="ECO:0000313" key="5">
    <source>
        <dbReference type="EMBL" id="QBZ65409.1"/>
    </source>
</evidence>
<feature type="domain" description="C2H2-type" evidence="4">
    <location>
        <begin position="68"/>
        <end position="101"/>
    </location>
</feature>
<feature type="compositionally biased region" description="Basic and acidic residues" evidence="2">
    <location>
        <begin position="100"/>
        <end position="110"/>
    </location>
</feature>